<evidence type="ECO:0000313" key="2">
    <source>
        <dbReference type="EMBL" id="MBB6633558.1"/>
    </source>
</evidence>
<keyword evidence="3" id="KW-1185">Reference proteome</keyword>
<dbReference type="RefSeq" id="WP_185118796.1">
    <property type="nucleotide sequence ID" value="NZ_JACJVQ010000005.1"/>
</dbReference>
<dbReference type="Proteomes" id="UP000535838">
    <property type="component" value="Unassembled WGS sequence"/>
</dbReference>
<name>A0A841STL7_9BACL</name>
<protein>
    <submittedName>
        <fullName evidence="2">Uncharacterized protein</fullName>
    </submittedName>
</protein>
<gene>
    <name evidence="2" type="ORF">H7B67_05520</name>
</gene>
<evidence type="ECO:0000256" key="1">
    <source>
        <dbReference type="SAM" id="MobiDB-lite"/>
    </source>
</evidence>
<evidence type="ECO:0000313" key="3">
    <source>
        <dbReference type="Proteomes" id="UP000535838"/>
    </source>
</evidence>
<sequence length="79" mass="8763">MSTRKSAGKAATAVDTSSSATAFETESLEPVYSKKQLLAADRFKPQQKDVLNAILNDYETYSLGKVNRLMADFEQRTVE</sequence>
<proteinExistence type="predicted"/>
<reference evidence="2 3" key="1">
    <citation type="submission" date="2020-08" db="EMBL/GenBank/DDBJ databases">
        <title>Cohnella phylogeny.</title>
        <authorList>
            <person name="Dunlap C."/>
        </authorList>
    </citation>
    <scope>NUCLEOTIDE SEQUENCE [LARGE SCALE GENOMIC DNA]</scope>
    <source>
        <strain evidence="2 3">DSM 25241</strain>
    </source>
</reference>
<organism evidence="2 3">
    <name type="scientific">Cohnella thailandensis</name>
    <dbReference type="NCBI Taxonomy" id="557557"/>
    <lineage>
        <taxon>Bacteria</taxon>
        <taxon>Bacillati</taxon>
        <taxon>Bacillota</taxon>
        <taxon>Bacilli</taxon>
        <taxon>Bacillales</taxon>
        <taxon>Paenibacillaceae</taxon>
        <taxon>Cohnella</taxon>
    </lineage>
</organism>
<comment type="caution">
    <text evidence="2">The sequence shown here is derived from an EMBL/GenBank/DDBJ whole genome shotgun (WGS) entry which is preliminary data.</text>
</comment>
<accession>A0A841STL7</accession>
<dbReference type="EMBL" id="JACJVQ010000005">
    <property type="protein sequence ID" value="MBB6633558.1"/>
    <property type="molecule type" value="Genomic_DNA"/>
</dbReference>
<feature type="compositionally biased region" description="Low complexity" evidence="1">
    <location>
        <begin position="10"/>
        <end position="23"/>
    </location>
</feature>
<feature type="region of interest" description="Disordered" evidence="1">
    <location>
        <begin position="1"/>
        <end position="23"/>
    </location>
</feature>
<dbReference type="AlphaFoldDB" id="A0A841STL7"/>